<dbReference type="EMBL" id="CAJNOQ010001954">
    <property type="protein sequence ID" value="CAF0929529.1"/>
    <property type="molecule type" value="Genomic_DNA"/>
</dbReference>
<evidence type="ECO:0000313" key="2">
    <source>
        <dbReference type="EMBL" id="CAF0929529.1"/>
    </source>
</evidence>
<dbReference type="Gene3D" id="2.60.40.200">
    <property type="entry name" value="Superoxide dismutase, copper/zinc binding domain"/>
    <property type="match status" value="1"/>
</dbReference>
<dbReference type="GO" id="GO:0005507">
    <property type="term" value="F:copper ion binding"/>
    <property type="evidence" value="ECO:0007669"/>
    <property type="project" value="InterPro"/>
</dbReference>
<organism evidence="2 4">
    <name type="scientific">Didymodactylos carnosus</name>
    <dbReference type="NCBI Taxonomy" id="1234261"/>
    <lineage>
        <taxon>Eukaryota</taxon>
        <taxon>Metazoa</taxon>
        <taxon>Spiralia</taxon>
        <taxon>Gnathifera</taxon>
        <taxon>Rotifera</taxon>
        <taxon>Eurotatoria</taxon>
        <taxon>Bdelloidea</taxon>
        <taxon>Philodinida</taxon>
        <taxon>Philodinidae</taxon>
        <taxon>Didymodactylos</taxon>
    </lineage>
</organism>
<dbReference type="PRINTS" id="PR00068">
    <property type="entry name" value="CUZNDISMTASE"/>
</dbReference>
<proteinExistence type="predicted"/>
<protein>
    <recommendedName>
        <fullName evidence="1">Superoxide dismutase copper/zinc binding domain-containing protein</fullName>
    </recommendedName>
</protein>
<evidence type="ECO:0000259" key="1">
    <source>
        <dbReference type="Pfam" id="PF00080"/>
    </source>
</evidence>
<reference evidence="2" key="1">
    <citation type="submission" date="2021-02" db="EMBL/GenBank/DDBJ databases">
        <authorList>
            <person name="Nowell W R."/>
        </authorList>
    </citation>
    <scope>NUCLEOTIDE SEQUENCE</scope>
</reference>
<dbReference type="SUPFAM" id="SSF49329">
    <property type="entry name" value="Cu,Zn superoxide dismutase-like"/>
    <property type="match status" value="1"/>
</dbReference>
<dbReference type="InterPro" id="IPR001424">
    <property type="entry name" value="SOD_Cu_Zn_dom"/>
</dbReference>
<dbReference type="InterPro" id="IPR024134">
    <property type="entry name" value="SOD_Cu/Zn_/chaperone"/>
</dbReference>
<dbReference type="Proteomes" id="UP000663829">
    <property type="component" value="Unassembled WGS sequence"/>
</dbReference>
<evidence type="ECO:0000313" key="3">
    <source>
        <dbReference type="EMBL" id="CAF3707712.1"/>
    </source>
</evidence>
<accession>A0A814BLK7</accession>
<name>A0A814BLK7_9BILA</name>
<gene>
    <name evidence="2" type="ORF">GPM918_LOCUS10105</name>
    <name evidence="3" type="ORF">SRO942_LOCUS10106</name>
</gene>
<keyword evidence="4" id="KW-1185">Reference proteome</keyword>
<evidence type="ECO:0000313" key="4">
    <source>
        <dbReference type="Proteomes" id="UP000663829"/>
    </source>
</evidence>
<dbReference type="AlphaFoldDB" id="A0A814BLK7"/>
<dbReference type="EMBL" id="CAJOBC010001954">
    <property type="protein sequence ID" value="CAF3707712.1"/>
    <property type="molecule type" value="Genomic_DNA"/>
</dbReference>
<dbReference type="Proteomes" id="UP000681722">
    <property type="component" value="Unassembled WGS sequence"/>
</dbReference>
<comment type="caution">
    <text evidence="2">The sequence shown here is derived from an EMBL/GenBank/DDBJ whole genome shotgun (WGS) entry which is preliminary data.</text>
</comment>
<dbReference type="GO" id="GO:0006801">
    <property type="term" value="P:superoxide metabolic process"/>
    <property type="evidence" value="ECO:0007669"/>
    <property type="project" value="InterPro"/>
</dbReference>
<feature type="domain" description="Superoxide dismutase copper/zinc binding" evidence="1">
    <location>
        <begin position="33"/>
        <end position="169"/>
    </location>
</feature>
<dbReference type="CDD" id="cd00305">
    <property type="entry name" value="Cu-Zn_Superoxide_Dismutase"/>
    <property type="match status" value="1"/>
</dbReference>
<dbReference type="PANTHER" id="PTHR10003">
    <property type="entry name" value="SUPEROXIDE DISMUTASE CU-ZN -RELATED"/>
    <property type="match status" value="1"/>
</dbReference>
<sequence length="190" mass="20291">MDFTISARILISTDSFPVIGLSVLQPAPGGSLVYGQIQLTQQYFGSPLVIEGILYNLKPSTSHGLHVHETGDLSQACLSLGGHFNPHGKLHGSEKSSERHLGDLGNVLTDEFGIANIYLVIQDGSLFGAQGWIGRSIAVSEFQDDLGENIDEGSQRSGNSGGSLACGVIGIKYPVGSLPNENKMYDYIRQ</sequence>
<dbReference type="Pfam" id="PF00080">
    <property type="entry name" value="Sod_Cu"/>
    <property type="match status" value="1"/>
</dbReference>
<dbReference type="OrthoDB" id="2015551at2759"/>
<dbReference type="InterPro" id="IPR036423">
    <property type="entry name" value="SOD-like_Cu/Zn_dom_sf"/>
</dbReference>